<dbReference type="AlphaFoldDB" id="A0A7J6VHH4"/>
<name>A0A7J6VHH4_THATH</name>
<reference evidence="1 2" key="1">
    <citation type="submission" date="2020-06" db="EMBL/GenBank/DDBJ databases">
        <title>Transcriptomic and genomic resources for Thalictrum thalictroides and T. hernandezii: Facilitating candidate gene discovery in an emerging model plant lineage.</title>
        <authorList>
            <person name="Arias T."/>
            <person name="Riano-Pachon D.M."/>
            <person name="Di Stilio V.S."/>
        </authorList>
    </citation>
    <scope>NUCLEOTIDE SEQUENCE [LARGE SCALE GENOMIC DNA]</scope>
    <source>
        <strain evidence="2">cv. WT478/WT964</strain>
        <tissue evidence="1">Leaves</tissue>
    </source>
</reference>
<sequence length="112" mass="12627">MKTGFTYMVYSTSSVSIDHLFLSSSQKGSQSYMVFLFRLLLSLTAFHSPLHCSFCFSTDRVDDDVIAATFGSSQGTLALKTRGGRRVVTVDIRHDEIEGFDFFSFLLSFREI</sequence>
<dbReference type="EMBL" id="JABWDY010033019">
    <property type="protein sequence ID" value="KAF5183742.1"/>
    <property type="molecule type" value="Genomic_DNA"/>
</dbReference>
<protein>
    <submittedName>
        <fullName evidence="1">Uncharacterized protein</fullName>
    </submittedName>
</protein>
<evidence type="ECO:0000313" key="1">
    <source>
        <dbReference type="EMBL" id="KAF5183742.1"/>
    </source>
</evidence>
<comment type="caution">
    <text evidence="1">The sequence shown here is derived from an EMBL/GenBank/DDBJ whole genome shotgun (WGS) entry which is preliminary data.</text>
</comment>
<evidence type="ECO:0000313" key="2">
    <source>
        <dbReference type="Proteomes" id="UP000554482"/>
    </source>
</evidence>
<gene>
    <name evidence="1" type="ORF">FRX31_026671</name>
</gene>
<keyword evidence="2" id="KW-1185">Reference proteome</keyword>
<proteinExistence type="predicted"/>
<organism evidence="1 2">
    <name type="scientific">Thalictrum thalictroides</name>
    <name type="common">Rue-anemone</name>
    <name type="synonym">Anemone thalictroides</name>
    <dbReference type="NCBI Taxonomy" id="46969"/>
    <lineage>
        <taxon>Eukaryota</taxon>
        <taxon>Viridiplantae</taxon>
        <taxon>Streptophyta</taxon>
        <taxon>Embryophyta</taxon>
        <taxon>Tracheophyta</taxon>
        <taxon>Spermatophyta</taxon>
        <taxon>Magnoliopsida</taxon>
        <taxon>Ranunculales</taxon>
        <taxon>Ranunculaceae</taxon>
        <taxon>Thalictroideae</taxon>
        <taxon>Thalictrum</taxon>
    </lineage>
</organism>
<accession>A0A7J6VHH4</accession>
<dbReference type="Proteomes" id="UP000554482">
    <property type="component" value="Unassembled WGS sequence"/>
</dbReference>